<evidence type="ECO:0000256" key="2">
    <source>
        <dbReference type="ARBA" id="ARBA00022801"/>
    </source>
</evidence>
<evidence type="ECO:0000313" key="5">
    <source>
        <dbReference type="EMBL" id="HFB54645.1"/>
    </source>
</evidence>
<name>A0A7C3CBP3_9PROT</name>
<dbReference type="InterPro" id="IPR006680">
    <property type="entry name" value="Amidohydro-rel"/>
</dbReference>
<comment type="caution">
    <text evidence="5">The sequence shown here is derived from an EMBL/GenBank/DDBJ whole genome shotgun (WGS) entry which is preliminary data.</text>
</comment>
<reference evidence="5" key="1">
    <citation type="journal article" date="2020" name="mSystems">
        <title>Genome- and Community-Level Interaction Insights into Carbon Utilization and Element Cycling Functions of Hydrothermarchaeota in Hydrothermal Sediment.</title>
        <authorList>
            <person name="Zhou Z."/>
            <person name="Liu Y."/>
            <person name="Xu W."/>
            <person name="Pan J."/>
            <person name="Luo Z.H."/>
            <person name="Li M."/>
        </authorList>
    </citation>
    <scope>NUCLEOTIDE SEQUENCE [LARGE SCALE GENOMIC DNA]</scope>
    <source>
        <strain evidence="5">HyVt-489</strain>
    </source>
</reference>
<comment type="similarity">
    <text evidence="1">Belongs to the metallo-dependent hydrolases superfamily. ATZ/TRZ family.</text>
</comment>
<evidence type="ECO:0000256" key="1">
    <source>
        <dbReference type="ARBA" id="ARBA00006745"/>
    </source>
</evidence>
<proteinExistence type="inferred from homology"/>
<organism evidence="5">
    <name type="scientific">Hellea balneolensis</name>
    <dbReference type="NCBI Taxonomy" id="287478"/>
    <lineage>
        <taxon>Bacteria</taxon>
        <taxon>Pseudomonadati</taxon>
        <taxon>Pseudomonadota</taxon>
        <taxon>Alphaproteobacteria</taxon>
        <taxon>Maricaulales</taxon>
        <taxon>Robiginitomaculaceae</taxon>
        <taxon>Hellea</taxon>
    </lineage>
</organism>
<keyword evidence="2" id="KW-0378">Hydrolase</keyword>
<dbReference type="Proteomes" id="UP000886042">
    <property type="component" value="Unassembled WGS sequence"/>
</dbReference>
<feature type="chain" id="PRO_5028452365" evidence="3">
    <location>
        <begin position="26"/>
        <end position="195"/>
    </location>
</feature>
<dbReference type="GO" id="GO:0016810">
    <property type="term" value="F:hydrolase activity, acting on carbon-nitrogen (but not peptide) bonds"/>
    <property type="evidence" value="ECO:0007669"/>
    <property type="project" value="InterPro"/>
</dbReference>
<dbReference type="EMBL" id="DRMN01000125">
    <property type="protein sequence ID" value="HFB54645.1"/>
    <property type="molecule type" value="Genomic_DNA"/>
</dbReference>
<dbReference type="PROSITE" id="PS51257">
    <property type="entry name" value="PROKAR_LIPOPROTEIN"/>
    <property type="match status" value="1"/>
</dbReference>
<feature type="non-terminal residue" evidence="5">
    <location>
        <position position="195"/>
    </location>
</feature>
<feature type="signal peptide" evidence="3">
    <location>
        <begin position="1"/>
        <end position="25"/>
    </location>
</feature>
<sequence>MFLKRKTSPALIAGIGFSLFFTACAPTKTTQHSDATSDYTYITHAHILTMNGQRDILEDGCILIEGTILKTIANECDISEHPNANIIDAEGGMVLPGMINLHNHLPMTAFRGLAESHIKDVHDRLYNYFFPLEKALLNRNLIRVSARHAAIELALGGVTTTTDMYYHEDEVAKSVKEVGMRGVLGETVIGFPVVD</sequence>
<dbReference type="PANTHER" id="PTHR43794:SF11">
    <property type="entry name" value="AMIDOHYDROLASE-RELATED DOMAIN-CONTAINING PROTEIN"/>
    <property type="match status" value="1"/>
</dbReference>
<dbReference type="Gene3D" id="3.20.20.140">
    <property type="entry name" value="Metal-dependent hydrolases"/>
    <property type="match status" value="1"/>
</dbReference>
<dbReference type="InterPro" id="IPR011059">
    <property type="entry name" value="Metal-dep_hydrolase_composite"/>
</dbReference>
<protein>
    <submittedName>
        <fullName evidence="5">Amidohydrolase</fullName>
    </submittedName>
</protein>
<evidence type="ECO:0000256" key="3">
    <source>
        <dbReference type="SAM" id="SignalP"/>
    </source>
</evidence>
<dbReference type="InterPro" id="IPR050287">
    <property type="entry name" value="MTA/SAH_deaminase"/>
</dbReference>
<feature type="domain" description="Amidohydrolase-related" evidence="4">
    <location>
        <begin position="93"/>
        <end position="189"/>
    </location>
</feature>
<accession>A0A7C3CBP3</accession>
<dbReference type="Pfam" id="PF01979">
    <property type="entry name" value="Amidohydro_1"/>
    <property type="match status" value="1"/>
</dbReference>
<dbReference type="SUPFAM" id="SSF51556">
    <property type="entry name" value="Metallo-dependent hydrolases"/>
    <property type="match status" value="1"/>
</dbReference>
<evidence type="ECO:0000259" key="4">
    <source>
        <dbReference type="Pfam" id="PF01979"/>
    </source>
</evidence>
<dbReference type="SUPFAM" id="SSF51338">
    <property type="entry name" value="Composite domain of metallo-dependent hydrolases"/>
    <property type="match status" value="1"/>
</dbReference>
<keyword evidence="3" id="KW-0732">Signal</keyword>
<dbReference type="AlphaFoldDB" id="A0A7C3CBP3"/>
<gene>
    <name evidence="5" type="ORF">ENJ46_01870</name>
</gene>
<dbReference type="PANTHER" id="PTHR43794">
    <property type="entry name" value="AMINOHYDROLASE SSNA-RELATED"/>
    <property type="match status" value="1"/>
</dbReference>
<dbReference type="InterPro" id="IPR032466">
    <property type="entry name" value="Metal_Hydrolase"/>
</dbReference>
<dbReference type="Gene3D" id="2.30.40.10">
    <property type="entry name" value="Urease, subunit C, domain 1"/>
    <property type="match status" value="1"/>
</dbReference>